<evidence type="ECO:0000256" key="1">
    <source>
        <dbReference type="SAM" id="MobiDB-lite"/>
    </source>
</evidence>
<feature type="compositionally biased region" description="Basic and acidic residues" evidence="1">
    <location>
        <begin position="26"/>
        <end position="46"/>
    </location>
</feature>
<sequence>MGYLLYLYGTGHETRANFACWPAGWESERETDGDEKGEQGKLDQRGKGQSTDDPQESRNKINEEKNWLTPQLCSEFPCLSFA</sequence>
<protein>
    <submittedName>
        <fullName evidence="2">Uncharacterized protein</fullName>
    </submittedName>
</protein>
<dbReference type="RefSeq" id="XP_025481948.1">
    <property type="nucleotide sequence ID" value="XM_025622876.1"/>
</dbReference>
<evidence type="ECO:0000313" key="2">
    <source>
        <dbReference type="EMBL" id="PYH36470.1"/>
    </source>
</evidence>
<organism evidence="2 3">
    <name type="scientific">Aspergillus neoniger (strain CBS 115656)</name>
    <dbReference type="NCBI Taxonomy" id="1448310"/>
    <lineage>
        <taxon>Eukaryota</taxon>
        <taxon>Fungi</taxon>
        <taxon>Dikarya</taxon>
        <taxon>Ascomycota</taxon>
        <taxon>Pezizomycotina</taxon>
        <taxon>Eurotiomycetes</taxon>
        <taxon>Eurotiomycetidae</taxon>
        <taxon>Eurotiales</taxon>
        <taxon>Aspergillaceae</taxon>
        <taxon>Aspergillus</taxon>
        <taxon>Aspergillus subgen. Circumdati</taxon>
    </lineage>
</organism>
<keyword evidence="3" id="KW-1185">Reference proteome</keyword>
<dbReference type="AlphaFoldDB" id="A0A318YXB7"/>
<gene>
    <name evidence="2" type="ORF">BO87DRAFT_374820</name>
</gene>
<evidence type="ECO:0000313" key="3">
    <source>
        <dbReference type="Proteomes" id="UP000247647"/>
    </source>
</evidence>
<accession>A0A318YXB7</accession>
<dbReference type="EMBL" id="KZ821453">
    <property type="protein sequence ID" value="PYH36470.1"/>
    <property type="molecule type" value="Genomic_DNA"/>
</dbReference>
<dbReference type="Proteomes" id="UP000247647">
    <property type="component" value="Unassembled WGS sequence"/>
</dbReference>
<feature type="region of interest" description="Disordered" evidence="1">
    <location>
        <begin position="26"/>
        <end position="64"/>
    </location>
</feature>
<name>A0A318YXB7_ASPNB</name>
<reference evidence="2" key="1">
    <citation type="submission" date="2016-12" db="EMBL/GenBank/DDBJ databases">
        <title>The genomes of Aspergillus section Nigri reveals drivers in fungal speciation.</title>
        <authorList>
            <consortium name="DOE Joint Genome Institute"/>
            <person name="Vesth T.C."/>
            <person name="Nybo J."/>
            <person name="Theobald S."/>
            <person name="Brandl J."/>
            <person name="Frisvad J.C."/>
            <person name="Nielsen K.F."/>
            <person name="Lyhne E.K."/>
            <person name="Kogle M.E."/>
            <person name="Kuo A."/>
            <person name="Riley R."/>
            <person name="Clum A."/>
            <person name="Nolan M."/>
            <person name="Lipzen A."/>
            <person name="Salamov A."/>
            <person name="Henrissat B."/>
            <person name="Wiebenga A."/>
            <person name="De Vries R.P."/>
            <person name="Grigoriev I.V."/>
            <person name="Mortensen U.H."/>
            <person name="Andersen M.R."/>
            <person name="Baker S.E."/>
        </authorList>
    </citation>
    <scope>NUCLEOTIDE SEQUENCE [LARGE SCALE GENOMIC DNA]</scope>
    <source>
        <strain evidence="2">CBS 115656</strain>
    </source>
</reference>
<proteinExistence type="predicted"/>
<feature type="compositionally biased region" description="Basic and acidic residues" evidence="1">
    <location>
        <begin position="55"/>
        <end position="64"/>
    </location>
</feature>
<dbReference type="GeneID" id="37125332"/>